<feature type="binding site" evidence="12">
    <location>
        <begin position="104"/>
        <end position="105"/>
    </location>
    <ligand>
        <name>CoA</name>
        <dbReference type="ChEBI" id="CHEBI:57287"/>
    </ligand>
</feature>
<dbReference type="Gene3D" id="3.90.470.20">
    <property type="entry name" value="4'-phosphopantetheinyl transferase domain"/>
    <property type="match status" value="1"/>
</dbReference>
<dbReference type="InterPro" id="IPR037143">
    <property type="entry name" value="4-PPantetheinyl_Trfase_dom_sf"/>
</dbReference>
<evidence type="ECO:0000256" key="11">
    <source>
        <dbReference type="ARBA" id="ARBA00049191"/>
    </source>
</evidence>
<evidence type="ECO:0000256" key="6">
    <source>
        <dbReference type="ARBA" id="ARBA00022679"/>
    </source>
</evidence>
<keyword evidence="7" id="KW-0259">Enterobactin biosynthesis</keyword>
<evidence type="ECO:0000256" key="7">
    <source>
        <dbReference type="ARBA" id="ARBA00023191"/>
    </source>
</evidence>
<evidence type="ECO:0000256" key="5">
    <source>
        <dbReference type="ARBA" id="ARBA00019087"/>
    </source>
</evidence>
<feature type="domain" description="4'-phosphopantetheinyl transferase" evidence="14">
    <location>
        <begin position="122"/>
        <end position="219"/>
    </location>
</feature>
<comment type="pathway">
    <text evidence="2">Siderophore biosynthesis; enterobactin biosynthesis.</text>
</comment>
<dbReference type="GO" id="GO:0009366">
    <property type="term" value="C:enterobactin synthetase complex"/>
    <property type="evidence" value="ECO:0007669"/>
    <property type="project" value="InterPro"/>
</dbReference>
<comment type="caution">
    <text evidence="16">The sequence shown here is derived from an EMBL/GenBank/DDBJ whole genome shotgun (WGS) entry which is preliminary data.</text>
</comment>
<dbReference type="PRINTS" id="PR01399">
    <property type="entry name" value="ENTSNTHTASED"/>
</dbReference>
<dbReference type="UniPathway" id="UPA00017"/>
<dbReference type="InterPro" id="IPR008278">
    <property type="entry name" value="4-PPantetheinyl_Trfase_dom"/>
</dbReference>
<protein>
    <recommendedName>
        <fullName evidence="5">Enterobactin synthase component D</fullName>
    </recommendedName>
    <alternativeName>
        <fullName evidence="8">4'-phosphopantetheinyl transferase EntD</fullName>
    </alternativeName>
    <alternativeName>
        <fullName evidence="9">Enterochelin synthase D</fullName>
    </alternativeName>
</protein>
<gene>
    <name evidence="16" type="ORF">H3H51_16455</name>
</gene>
<dbReference type="EMBL" id="JACJUD010000005">
    <property type="protein sequence ID" value="MBB2496615.1"/>
    <property type="molecule type" value="Genomic_DNA"/>
</dbReference>
<dbReference type="SUPFAM" id="SSF56214">
    <property type="entry name" value="4'-phosphopantetheinyl transferase"/>
    <property type="match status" value="1"/>
</dbReference>
<keyword evidence="17" id="KW-1185">Reference proteome</keyword>
<dbReference type="Proteomes" id="UP000542720">
    <property type="component" value="Unassembled WGS sequence"/>
</dbReference>
<proteinExistence type="inferred from homology"/>
<evidence type="ECO:0000256" key="12">
    <source>
        <dbReference type="PIRSR" id="PIRSR603542-1"/>
    </source>
</evidence>
<dbReference type="GO" id="GO:0008897">
    <property type="term" value="F:holo-[acyl-carrier-protein] synthase activity"/>
    <property type="evidence" value="ECO:0007669"/>
    <property type="project" value="InterPro"/>
</dbReference>
<comment type="catalytic activity">
    <reaction evidence="11">
        <text>apo-[peptidyl-carrier protein] + CoA = holo-[peptidyl-carrier protein] + adenosine 3',5'-bisphosphate + H(+)</text>
        <dbReference type="Rhea" id="RHEA:46228"/>
        <dbReference type="Rhea" id="RHEA-COMP:11479"/>
        <dbReference type="Rhea" id="RHEA-COMP:11480"/>
        <dbReference type="ChEBI" id="CHEBI:15378"/>
        <dbReference type="ChEBI" id="CHEBI:29999"/>
        <dbReference type="ChEBI" id="CHEBI:57287"/>
        <dbReference type="ChEBI" id="CHEBI:58343"/>
        <dbReference type="ChEBI" id="CHEBI:64479"/>
    </reaction>
</comment>
<evidence type="ECO:0000256" key="3">
    <source>
        <dbReference type="ARBA" id="ARBA00008342"/>
    </source>
</evidence>
<keyword evidence="13" id="KW-0479">Metal-binding</keyword>
<evidence type="ECO:0000259" key="15">
    <source>
        <dbReference type="Pfam" id="PF17837"/>
    </source>
</evidence>
<dbReference type="Pfam" id="PF01648">
    <property type="entry name" value="ACPS"/>
    <property type="match status" value="1"/>
</dbReference>
<comment type="cofactor">
    <cofactor evidence="13">
        <name>Mg(2+)</name>
        <dbReference type="ChEBI" id="CHEBI:18420"/>
    </cofactor>
</comment>
<comment type="catalytic activity">
    <reaction evidence="10">
        <text>apo-[aryl-carrier protein] + CoA = holo-[aryl-carrier protein] + adenosine 3',5'-bisphosphate + H(+)</text>
        <dbReference type="Rhea" id="RHEA:48404"/>
        <dbReference type="Rhea" id="RHEA-COMP:15903"/>
        <dbReference type="Rhea" id="RHEA-COMP:17557"/>
        <dbReference type="ChEBI" id="CHEBI:15378"/>
        <dbReference type="ChEBI" id="CHEBI:29999"/>
        <dbReference type="ChEBI" id="CHEBI:57287"/>
        <dbReference type="ChEBI" id="CHEBI:58343"/>
        <dbReference type="ChEBI" id="CHEBI:64479"/>
    </reaction>
</comment>
<feature type="binding site" evidence="12">
    <location>
        <position position="60"/>
    </location>
    <ligand>
        <name>CoA</name>
        <dbReference type="ChEBI" id="CHEBI:57287"/>
    </ligand>
</feature>
<keyword evidence="13" id="KW-0460">Magnesium</keyword>
<sequence>MPAMTSAPLPPFCTLLPPTWPAPLSVPGAQLVRATFDASLLCDTDFGNCAVEPVRGVAKRQGEYLAGRLCAREALHRLSGQASVPGRGEDGAPVWPAGCVGSITHGAGQAAALVARRADWQAIGLDLEQQLSVTRAAKLAGEILTPDELQRAAGLDAQAYARRVTLTFSLKESLFKALYPLVLTRFYFQDAEMLGCDEDGRAELRLLIDLNSDWRAGTRLSGQYAEAEGFLLSLVAIAA</sequence>
<feature type="binding site" evidence="13">
    <location>
        <position position="126"/>
    </location>
    <ligand>
        <name>Mg(2+)</name>
        <dbReference type="ChEBI" id="CHEBI:18420"/>
    </ligand>
</feature>
<comment type="subunit">
    <text evidence="4">EntB, EntD, EntE, and EntF form a multienzyme complex called enterobactin synthase.</text>
</comment>
<dbReference type="Pfam" id="PF17837">
    <property type="entry name" value="4PPT_N"/>
    <property type="match status" value="1"/>
</dbReference>
<reference evidence="16 17" key="1">
    <citation type="submission" date="2020-08" db="EMBL/GenBank/DDBJ databases">
        <authorList>
            <person name="Kim C.M."/>
        </authorList>
    </citation>
    <scope>NUCLEOTIDE SEQUENCE [LARGE SCALE GENOMIC DNA]</scope>
    <source>
        <strain evidence="16 17">UL070</strain>
    </source>
</reference>
<evidence type="ECO:0000256" key="4">
    <source>
        <dbReference type="ARBA" id="ARBA00011503"/>
    </source>
</evidence>
<feature type="binding site" evidence="12">
    <location>
        <position position="68"/>
    </location>
    <ligand>
        <name>CoA</name>
        <dbReference type="ChEBI" id="CHEBI:57287"/>
    </ligand>
</feature>
<comment type="function">
    <text evidence="1">Involved in the biosynthesis of the siderophore enterobactin (enterochelin), which is a macrocyclic trimeric lactone of N-(2,3-dihydroxybenzoyl)-serine. The serine trilactone serves as a scaffolding for the three catechol functionalities that provide hexadentate coordination for the tightly ligated iron(2+) atoms. Plays an essential role in the assembly of the enterobactin by catalyzing the transfer of the 4'-phosphopantetheine (Ppant) moiety from coenzyme A to the apo-domains of both EntB (ArCP domain) and EntF (PCP domain) to yield their holo-forms which make them competent for the activation of 2,3-dihydroxybenzoate (DHB) and L-serine, respectively.</text>
</comment>
<evidence type="ECO:0000256" key="8">
    <source>
        <dbReference type="ARBA" id="ARBA00029894"/>
    </source>
</evidence>
<evidence type="ECO:0000256" key="10">
    <source>
        <dbReference type="ARBA" id="ARBA00049176"/>
    </source>
</evidence>
<feature type="binding site" evidence="12">
    <location>
        <position position="176"/>
    </location>
    <ligand>
        <name>CoA</name>
        <dbReference type="ChEBI" id="CHEBI:57287"/>
    </ligand>
</feature>
<comment type="similarity">
    <text evidence="3">Belongs to the P-Pant transferase superfamily. EntD family.</text>
</comment>
<evidence type="ECO:0000313" key="17">
    <source>
        <dbReference type="Proteomes" id="UP000542720"/>
    </source>
</evidence>
<dbReference type="InterPro" id="IPR041354">
    <property type="entry name" value="4PPT_N"/>
</dbReference>
<evidence type="ECO:0000256" key="2">
    <source>
        <dbReference type="ARBA" id="ARBA00004993"/>
    </source>
</evidence>
<dbReference type="PANTHER" id="PTHR38096">
    <property type="entry name" value="ENTEROBACTIN SYNTHASE COMPONENT D"/>
    <property type="match status" value="1"/>
</dbReference>
<evidence type="ECO:0000259" key="14">
    <source>
        <dbReference type="Pfam" id="PF01648"/>
    </source>
</evidence>
<evidence type="ECO:0000256" key="13">
    <source>
        <dbReference type="PIRSR" id="PIRSR603542-2"/>
    </source>
</evidence>
<dbReference type="GO" id="GO:0005886">
    <property type="term" value="C:plasma membrane"/>
    <property type="evidence" value="ECO:0007669"/>
    <property type="project" value="TreeGrafter"/>
</dbReference>
<keyword evidence="6 16" id="KW-0808">Transferase</keyword>
<name>A0A7W4LNV4_9GAMM</name>
<dbReference type="PANTHER" id="PTHR38096:SF1">
    <property type="entry name" value="ENTEROBACTIN SYNTHASE COMPONENT D"/>
    <property type="match status" value="1"/>
</dbReference>
<evidence type="ECO:0000256" key="1">
    <source>
        <dbReference type="ARBA" id="ARBA00003937"/>
    </source>
</evidence>
<evidence type="ECO:0000256" key="9">
    <source>
        <dbReference type="ARBA" id="ARBA00031996"/>
    </source>
</evidence>
<dbReference type="GO" id="GO:0009239">
    <property type="term" value="P:enterobactin biosynthetic process"/>
    <property type="evidence" value="ECO:0007669"/>
    <property type="project" value="UniProtKB-UniPathway"/>
</dbReference>
<accession>A0A7W4LNV4</accession>
<feature type="binding site" evidence="13">
    <location>
        <position position="128"/>
    </location>
    <ligand>
        <name>Mg(2+)</name>
        <dbReference type="ChEBI" id="CHEBI:18420"/>
    </ligand>
</feature>
<evidence type="ECO:0000313" key="16">
    <source>
        <dbReference type="EMBL" id="MBB2496615.1"/>
    </source>
</evidence>
<feature type="domain" description="4'-phosphopantetheinyl transferase N-terminal" evidence="15">
    <location>
        <begin position="57"/>
        <end position="115"/>
    </location>
</feature>
<feature type="binding site" evidence="12">
    <location>
        <position position="172"/>
    </location>
    <ligand>
        <name>CoA</name>
        <dbReference type="ChEBI" id="CHEBI:57287"/>
    </ligand>
</feature>
<feature type="binding site" evidence="12">
    <location>
        <position position="126"/>
    </location>
    <ligand>
        <name>CoA</name>
        <dbReference type="ChEBI" id="CHEBI:57287"/>
    </ligand>
</feature>
<dbReference type="InterPro" id="IPR003542">
    <property type="entry name" value="Enbac_synth_compD-like"/>
</dbReference>
<dbReference type="AlphaFoldDB" id="A0A7W4LNV4"/>
<organism evidence="16 17">
    <name type="scientific">Aquipseudomonas ullengensis</name>
    <dbReference type="NCBI Taxonomy" id="2759166"/>
    <lineage>
        <taxon>Bacteria</taxon>
        <taxon>Pseudomonadati</taxon>
        <taxon>Pseudomonadota</taxon>
        <taxon>Gammaproteobacteria</taxon>
        <taxon>Pseudomonadales</taxon>
        <taxon>Pseudomonadaceae</taxon>
        <taxon>Aquipseudomonas</taxon>
    </lineage>
</organism>
<dbReference type="GO" id="GO:0000287">
    <property type="term" value="F:magnesium ion binding"/>
    <property type="evidence" value="ECO:0007669"/>
    <property type="project" value="InterPro"/>
</dbReference>